<keyword evidence="1" id="KW-0472">Membrane</keyword>
<keyword evidence="1" id="KW-1133">Transmembrane helix</keyword>
<evidence type="ECO:0008006" key="4">
    <source>
        <dbReference type="Google" id="ProtNLM"/>
    </source>
</evidence>
<comment type="caution">
    <text evidence="2">The sequence shown here is derived from an EMBL/GenBank/DDBJ whole genome shotgun (WGS) entry which is preliminary data.</text>
</comment>
<feature type="transmembrane region" description="Helical" evidence="1">
    <location>
        <begin position="347"/>
        <end position="365"/>
    </location>
</feature>
<dbReference type="Proteomes" id="UP000784700">
    <property type="component" value="Unassembled WGS sequence"/>
</dbReference>
<proteinExistence type="predicted"/>
<feature type="transmembrane region" description="Helical" evidence="1">
    <location>
        <begin position="133"/>
        <end position="152"/>
    </location>
</feature>
<feature type="transmembrane region" description="Helical" evidence="1">
    <location>
        <begin position="79"/>
        <end position="98"/>
    </location>
</feature>
<organism evidence="2 3">
    <name type="scientific">Apilactobacillus micheneri</name>
    <dbReference type="NCBI Taxonomy" id="1899430"/>
    <lineage>
        <taxon>Bacteria</taxon>
        <taxon>Bacillati</taxon>
        <taxon>Bacillota</taxon>
        <taxon>Bacilli</taxon>
        <taxon>Lactobacillales</taxon>
        <taxon>Lactobacillaceae</taxon>
        <taxon>Apilactobacillus</taxon>
    </lineage>
</organism>
<dbReference type="EMBL" id="QUBG01000004">
    <property type="protein sequence ID" value="TPR43728.1"/>
    <property type="molecule type" value="Genomic_DNA"/>
</dbReference>
<gene>
    <name evidence="2" type="ORF">DY130_04660</name>
</gene>
<evidence type="ECO:0000256" key="1">
    <source>
        <dbReference type="SAM" id="Phobius"/>
    </source>
</evidence>
<dbReference type="AlphaFoldDB" id="A0A9Q8IMC6"/>
<protein>
    <recommendedName>
        <fullName evidence="4">Cell division protein</fullName>
    </recommendedName>
</protein>
<keyword evidence="1" id="KW-0812">Transmembrane</keyword>
<feature type="transmembrane region" description="Helical" evidence="1">
    <location>
        <begin position="567"/>
        <end position="587"/>
    </location>
</feature>
<sequence length="593" mass="68111">MDSFKHFFKRWWGSKLAPFIVILLMAIALMSKQLLTHSVLLGADSIFHFNRFYDAAMQIKTGKFNYFQSNFGFDQTGRVVNAIYGPVVSYLSGALLILCRNWYMFQSVQAIIFLTIAGLTMYLLCIKNHVSRGYAMVIGILYMYSSQLMGWITTQQFAGVGAMLVPLLVLTGTEAIKKKRISIPYLALAMTLLIQTHIMSTIIGFIAVIPLFLVALLHTNHKFKMIVHTFIAAIITLALTANVWGSALELFGNNYLMPVFPVDNMEDYAFRFDHYSWFSLVKPVEMLVFLFVIYYFIRHFKRSDLITRTLTFTGAFFLLASTTLFPWQTLQKLFPFLSSNLQFPKRFLVIPFVMLLLVFGKILTADHHVLTLRAFNEPKLFRYALLFALIGVNMGINGYNMDFKVDKSNQMVANHYPWAPIAHAYMYVKHNHHTIKQDFFGDNWQYLIRDINKATPDYLPVKSNLQPDDYTKLHPYYTAHYQLIIPNFNNDFDKQVNADGSLTVSWKNKALTSKNVQVPVVKYANTQVTLNGKTNANVKTTEIGAIIAHSKVGKNTMTIKYVNNQQFNLLMIVFLISWLLMIIYLGAKLIFKF</sequence>
<evidence type="ECO:0000313" key="2">
    <source>
        <dbReference type="EMBL" id="TPR43728.1"/>
    </source>
</evidence>
<feature type="transmembrane region" description="Helical" evidence="1">
    <location>
        <begin position="275"/>
        <end position="297"/>
    </location>
</feature>
<feature type="transmembrane region" description="Helical" evidence="1">
    <location>
        <begin position="225"/>
        <end position="244"/>
    </location>
</feature>
<reference evidence="2" key="1">
    <citation type="submission" date="2018-08" db="EMBL/GenBank/DDBJ databases">
        <title>Comparative genomics of wild bee and flower associated Lactobacillus reveals potential adaptation to the bee host.</title>
        <authorList>
            <person name="Vuong H.Q."/>
            <person name="Mcfrederick Q.S."/>
        </authorList>
    </citation>
    <scope>NUCLEOTIDE SEQUENCE</scope>
    <source>
        <strain evidence="2">HV_63</strain>
    </source>
</reference>
<feature type="transmembrane region" description="Helical" evidence="1">
    <location>
        <begin position="309"/>
        <end position="327"/>
    </location>
</feature>
<evidence type="ECO:0000313" key="3">
    <source>
        <dbReference type="Proteomes" id="UP000784700"/>
    </source>
</evidence>
<accession>A0A9Q8IMC6</accession>
<feature type="transmembrane region" description="Helical" evidence="1">
    <location>
        <begin position="188"/>
        <end position="213"/>
    </location>
</feature>
<name>A0A9Q8IMC6_9LACO</name>
<feature type="transmembrane region" description="Helical" evidence="1">
    <location>
        <begin position="104"/>
        <end position="126"/>
    </location>
</feature>